<evidence type="ECO:0000313" key="1">
    <source>
        <dbReference type="EMBL" id="KAJ7765592.1"/>
    </source>
</evidence>
<reference evidence="1" key="1">
    <citation type="submission" date="2023-03" db="EMBL/GenBank/DDBJ databases">
        <title>Massive genome expansion in bonnet fungi (Mycena s.s.) driven by repeated elements and novel gene families across ecological guilds.</title>
        <authorList>
            <consortium name="Lawrence Berkeley National Laboratory"/>
            <person name="Harder C.B."/>
            <person name="Miyauchi S."/>
            <person name="Viragh M."/>
            <person name="Kuo A."/>
            <person name="Thoen E."/>
            <person name="Andreopoulos B."/>
            <person name="Lu D."/>
            <person name="Skrede I."/>
            <person name="Drula E."/>
            <person name="Henrissat B."/>
            <person name="Morin E."/>
            <person name="Kohler A."/>
            <person name="Barry K."/>
            <person name="LaButti K."/>
            <person name="Morin E."/>
            <person name="Salamov A."/>
            <person name="Lipzen A."/>
            <person name="Mereny Z."/>
            <person name="Hegedus B."/>
            <person name="Baldrian P."/>
            <person name="Stursova M."/>
            <person name="Weitz H."/>
            <person name="Taylor A."/>
            <person name="Grigoriev I.V."/>
            <person name="Nagy L.G."/>
            <person name="Martin F."/>
            <person name="Kauserud H."/>
        </authorList>
    </citation>
    <scope>NUCLEOTIDE SEQUENCE</scope>
    <source>
        <strain evidence="1">CBHHK182m</strain>
    </source>
</reference>
<dbReference type="Proteomes" id="UP001215598">
    <property type="component" value="Unassembled WGS sequence"/>
</dbReference>
<gene>
    <name evidence="1" type="ORF">B0H16DRAFT_1883057</name>
</gene>
<proteinExistence type="predicted"/>
<sequence length="431" mass="48731">MNTLRLLVRSLVNGSSVDCHRRRLRAETSPERTTPFMTVRSVLSSYLHSYFPSLHRALPLYTFYDLYAVHPGHVLFALFSRAHPAPPLFHLLLLAHTRARACVIPFFAPTLLPFPYCTHPRILPPEWQRSCDFETITRTARAHASFVSGWEDDTTLNGQGGGGNEEEEGTSFSLRDLIHALGASSRARTRGGFFPLLRPALWLRAGSGMTRAVDALGRRSVSIGGRWALPRRGRGCVLAIRASALPPIPFRLSRLTVSFLFAHAELYVRALIHEARCTAPPHLLLPALTKCPVSWVRVRFRRRLREFCCRPRLRRPPPDDTQPTLTRSPLTRAEYMSARHHCACTYCSRGGTSSSLFTYAASLLLGCLFSHAIPFFSRLPSFSAPDLLFTDFLRSPLKNARQPSTPRTHTIYWRQHWLRVRRARGKGGKKC</sequence>
<dbReference type="AlphaFoldDB" id="A0AAD7NLT9"/>
<organism evidence="1 2">
    <name type="scientific">Mycena metata</name>
    <dbReference type="NCBI Taxonomy" id="1033252"/>
    <lineage>
        <taxon>Eukaryota</taxon>
        <taxon>Fungi</taxon>
        <taxon>Dikarya</taxon>
        <taxon>Basidiomycota</taxon>
        <taxon>Agaricomycotina</taxon>
        <taxon>Agaricomycetes</taxon>
        <taxon>Agaricomycetidae</taxon>
        <taxon>Agaricales</taxon>
        <taxon>Marasmiineae</taxon>
        <taxon>Mycenaceae</taxon>
        <taxon>Mycena</taxon>
    </lineage>
</organism>
<accession>A0AAD7NLT9</accession>
<comment type="caution">
    <text evidence="1">The sequence shown here is derived from an EMBL/GenBank/DDBJ whole genome shotgun (WGS) entry which is preliminary data.</text>
</comment>
<protein>
    <submittedName>
        <fullName evidence="1">Uncharacterized protein</fullName>
    </submittedName>
</protein>
<keyword evidence="2" id="KW-1185">Reference proteome</keyword>
<name>A0AAD7NLT9_9AGAR</name>
<evidence type="ECO:0000313" key="2">
    <source>
        <dbReference type="Proteomes" id="UP001215598"/>
    </source>
</evidence>
<dbReference type="EMBL" id="JARKIB010000025">
    <property type="protein sequence ID" value="KAJ7765592.1"/>
    <property type="molecule type" value="Genomic_DNA"/>
</dbReference>